<sequence>VPASTTQLIKELRARTSAGVMDCKKALEESKGDVDKAESLLTEKGIASAARKADRDTDQGLIDTYIHSGGRIGAMIEINCETDFVARTDDFSSLAHDIAMQVAAMSPEFLTVEDASENNTVTEDKCLLSQPFIKDPSKTIQDLINETIGKLGENIRVRRFQRFSLGE</sequence>
<dbReference type="InterPro" id="IPR018101">
    <property type="entry name" value="Transl_elong_Ts_CS"/>
</dbReference>
<dbReference type="SUPFAM" id="SSF54713">
    <property type="entry name" value="Elongation factor Ts (EF-Ts), dimerisation domain"/>
    <property type="match status" value="1"/>
</dbReference>
<dbReference type="Pfam" id="PF00889">
    <property type="entry name" value="EF_TS"/>
    <property type="match status" value="1"/>
</dbReference>
<evidence type="ECO:0000256" key="2">
    <source>
        <dbReference type="ARBA" id="ARBA00022768"/>
    </source>
</evidence>
<keyword evidence="2" id="KW-0251">Elongation factor</keyword>
<dbReference type="AlphaFoldDB" id="A0A382E0A1"/>
<dbReference type="InterPro" id="IPR001816">
    <property type="entry name" value="Transl_elong_EFTs/EF1B"/>
</dbReference>
<evidence type="ECO:0000313" key="5">
    <source>
        <dbReference type="EMBL" id="SVB43905.1"/>
    </source>
</evidence>
<evidence type="ECO:0000256" key="1">
    <source>
        <dbReference type="ARBA" id="ARBA00005532"/>
    </source>
</evidence>
<dbReference type="PROSITE" id="PS01127">
    <property type="entry name" value="EF_TS_2"/>
    <property type="match status" value="1"/>
</dbReference>
<name>A0A382E0A1_9ZZZZ</name>
<evidence type="ECO:0000259" key="4">
    <source>
        <dbReference type="Pfam" id="PF00889"/>
    </source>
</evidence>
<feature type="non-terminal residue" evidence="5">
    <location>
        <position position="1"/>
    </location>
</feature>
<proteinExistence type="inferred from homology"/>
<comment type="similarity">
    <text evidence="1">Belongs to the EF-Ts family.</text>
</comment>
<dbReference type="FunFam" id="3.30.479.20:FF:000003">
    <property type="entry name" value="Elongation factor Ts, mitochondrial"/>
    <property type="match status" value="1"/>
</dbReference>
<dbReference type="InterPro" id="IPR014039">
    <property type="entry name" value="Transl_elong_EFTs/EF1B_dimer"/>
</dbReference>
<accession>A0A382E0A1</accession>
<protein>
    <recommendedName>
        <fullName evidence="4">Translation elongation factor EFTs/EF1B dimerisation domain-containing protein</fullName>
    </recommendedName>
</protein>
<dbReference type="EMBL" id="UINC01041945">
    <property type="protein sequence ID" value="SVB43905.1"/>
    <property type="molecule type" value="Genomic_DNA"/>
</dbReference>
<dbReference type="GO" id="GO:0003746">
    <property type="term" value="F:translation elongation factor activity"/>
    <property type="evidence" value="ECO:0007669"/>
    <property type="project" value="UniProtKB-KW"/>
</dbReference>
<dbReference type="FunFam" id="1.10.8.10:FF:000001">
    <property type="entry name" value="Elongation factor Ts"/>
    <property type="match status" value="1"/>
</dbReference>
<dbReference type="NCBIfam" id="TIGR00116">
    <property type="entry name" value="tsf"/>
    <property type="match status" value="1"/>
</dbReference>
<dbReference type="SUPFAM" id="SSF46934">
    <property type="entry name" value="UBA-like"/>
    <property type="match status" value="1"/>
</dbReference>
<dbReference type="HAMAP" id="MF_00050">
    <property type="entry name" value="EF_Ts"/>
    <property type="match status" value="1"/>
</dbReference>
<dbReference type="PROSITE" id="PS01126">
    <property type="entry name" value="EF_TS_1"/>
    <property type="match status" value="1"/>
</dbReference>
<evidence type="ECO:0000256" key="3">
    <source>
        <dbReference type="ARBA" id="ARBA00022917"/>
    </source>
</evidence>
<dbReference type="Gene3D" id="1.10.8.10">
    <property type="entry name" value="DNA helicase RuvA subunit, C-terminal domain"/>
    <property type="match status" value="1"/>
</dbReference>
<feature type="domain" description="Translation elongation factor EFTs/EF1B dimerisation" evidence="4">
    <location>
        <begin position="53"/>
        <end position="118"/>
    </location>
</feature>
<dbReference type="InterPro" id="IPR009060">
    <property type="entry name" value="UBA-like_sf"/>
</dbReference>
<dbReference type="PANTHER" id="PTHR11741:SF0">
    <property type="entry name" value="ELONGATION FACTOR TS, MITOCHONDRIAL"/>
    <property type="match status" value="1"/>
</dbReference>
<reference evidence="5" key="1">
    <citation type="submission" date="2018-05" db="EMBL/GenBank/DDBJ databases">
        <authorList>
            <person name="Lanie J.A."/>
            <person name="Ng W.-L."/>
            <person name="Kazmierczak K.M."/>
            <person name="Andrzejewski T.M."/>
            <person name="Davidsen T.M."/>
            <person name="Wayne K.J."/>
            <person name="Tettelin H."/>
            <person name="Glass J.I."/>
            <person name="Rusch D."/>
            <person name="Podicherti R."/>
            <person name="Tsui H.-C.T."/>
            <person name="Winkler M.E."/>
        </authorList>
    </citation>
    <scope>NUCLEOTIDE SEQUENCE</scope>
</reference>
<dbReference type="Gene3D" id="3.30.479.20">
    <property type="entry name" value="Elongation factor Ts, dimerisation domain"/>
    <property type="match status" value="1"/>
</dbReference>
<dbReference type="PANTHER" id="PTHR11741">
    <property type="entry name" value="ELONGATION FACTOR TS"/>
    <property type="match status" value="1"/>
</dbReference>
<gene>
    <name evidence="5" type="ORF">METZ01_LOCUS196759</name>
</gene>
<organism evidence="5">
    <name type="scientific">marine metagenome</name>
    <dbReference type="NCBI Taxonomy" id="408172"/>
    <lineage>
        <taxon>unclassified sequences</taxon>
        <taxon>metagenomes</taxon>
        <taxon>ecological metagenomes</taxon>
    </lineage>
</organism>
<dbReference type="InterPro" id="IPR036402">
    <property type="entry name" value="EF-Ts_dimer_sf"/>
</dbReference>
<keyword evidence="3" id="KW-0648">Protein biosynthesis</keyword>
<dbReference type="CDD" id="cd14275">
    <property type="entry name" value="UBA_EF-Ts"/>
    <property type="match status" value="1"/>
</dbReference>